<dbReference type="RefSeq" id="WP_273639533.1">
    <property type="nucleotide sequence ID" value="NZ_JAQQXP010000001.1"/>
</dbReference>
<dbReference type="SUPFAM" id="SSF55729">
    <property type="entry name" value="Acyl-CoA N-acyltransferases (Nat)"/>
    <property type="match status" value="1"/>
</dbReference>
<dbReference type="CDD" id="cd04301">
    <property type="entry name" value="NAT_SF"/>
    <property type="match status" value="1"/>
</dbReference>
<comment type="caution">
    <text evidence="4">The sequence shown here is derived from an EMBL/GenBank/DDBJ whole genome shotgun (WGS) entry which is preliminary data.</text>
</comment>
<keyword evidence="2" id="KW-0012">Acyltransferase</keyword>
<feature type="domain" description="N-acetyltransferase" evidence="3">
    <location>
        <begin position="4"/>
        <end position="164"/>
    </location>
</feature>
<dbReference type="PROSITE" id="PS51186">
    <property type="entry name" value="GNAT"/>
    <property type="match status" value="1"/>
</dbReference>
<evidence type="ECO:0000256" key="2">
    <source>
        <dbReference type="ARBA" id="ARBA00023315"/>
    </source>
</evidence>
<evidence type="ECO:0000256" key="1">
    <source>
        <dbReference type="ARBA" id="ARBA00022679"/>
    </source>
</evidence>
<dbReference type="InterPro" id="IPR016181">
    <property type="entry name" value="Acyl_CoA_acyltransferase"/>
</dbReference>
<keyword evidence="1" id="KW-0808">Transferase</keyword>
<evidence type="ECO:0000259" key="3">
    <source>
        <dbReference type="PROSITE" id="PS51186"/>
    </source>
</evidence>
<accession>A0ABT5L149</accession>
<proteinExistence type="predicted"/>
<evidence type="ECO:0000313" key="5">
    <source>
        <dbReference type="Proteomes" id="UP001218788"/>
    </source>
</evidence>
<protein>
    <submittedName>
        <fullName evidence="4">GNAT family N-acetyltransferase</fullName>
    </submittedName>
</protein>
<organism evidence="4 5">
    <name type="scientific">Alteromonas gilva</name>
    <dbReference type="NCBI Taxonomy" id="2987522"/>
    <lineage>
        <taxon>Bacteria</taxon>
        <taxon>Pseudomonadati</taxon>
        <taxon>Pseudomonadota</taxon>
        <taxon>Gammaproteobacteria</taxon>
        <taxon>Alteromonadales</taxon>
        <taxon>Alteromonadaceae</taxon>
        <taxon>Alteromonas/Salinimonas group</taxon>
        <taxon>Alteromonas</taxon>
    </lineage>
</organism>
<dbReference type="Gene3D" id="3.40.630.30">
    <property type="match status" value="1"/>
</dbReference>
<evidence type="ECO:0000313" key="4">
    <source>
        <dbReference type="EMBL" id="MDC8830612.1"/>
    </source>
</evidence>
<dbReference type="Proteomes" id="UP001218788">
    <property type="component" value="Unassembled WGS sequence"/>
</dbReference>
<dbReference type="Pfam" id="PF00583">
    <property type="entry name" value="Acetyltransf_1"/>
    <property type="match status" value="1"/>
</dbReference>
<sequence length="173" mass="18846">MSKCSIRALSVNDWALYKSLRLRALQDSPEAFDSTFASESMLQDSAWMAKLERGEHKTMAIPLVAEIDGKPQGLVWGVQHSNNDKAGYIYQMWVAADARGNGVGRELLDAVIAWARAAQLDWLELSVTPSNAAAILLYQSAGVEYAGNIEGQQAASLLKSHSMVLSLHDGIAR</sequence>
<reference evidence="4 5" key="1">
    <citation type="submission" date="2022-10" db="EMBL/GenBank/DDBJ databases">
        <title>Alteromonas sp. chi3 Genome sequencing.</title>
        <authorList>
            <person name="Park S."/>
        </authorList>
    </citation>
    <scope>NUCLEOTIDE SEQUENCE [LARGE SCALE GENOMIC DNA]</scope>
    <source>
        <strain evidence="5">chi3</strain>
    </source>
</reference>
<gene>
    <name evidence="4" type="ORF">OIK42_07545</name>
</gene>
<keyword evidence="5" id="KW-1185">Reference proteome</keyword>
<dbReference type="PANTHER" id="PTHR43072:SF51">
    <property type="entry name" value="ABC SUPERFAMILY TRANSPORT PROTEIN"/>
    <property type="match status" value="1"/>
</dbReference>
<dbReference type="EMBL" id="JAQQXP010000001">
    <property type="protein sequence ID" value="MDC8830612.1"/>
    <property type="molecule type" value="Genomic_DNA"/>
</dbReference>
<dbReference type="InterPro" id="IPR000182">
    <property type="entry name" value="GNAT_dom"/>
</dbReference>
<dbReference type="PANTHER" id="PTHR43072">
    <property type="entry name" value="N-ACETYLTRANSFERASE"/>
    <property type="match status" value="1"/>
</dbReference>
<name>A0ABT5L149_9ALTE</name>